<protein>
    <submittedName>
        <fullName evidence="3">DUF4426 domain-containing protein</fullName>
    </submittedName>
</protein>
<comment type="caution">
    <text evidence="3">The sequence shown here is derived from an EMBL/GenBank/DDBJ whole genome shotgun (WGS) entry which is preliminary data.</text>
</comment>
<dbReference type="EMBL" id="JACXLD010000001">
    <property type="protein sequence ID" value="MBD2857397.1"/>
    <property type="molecule type" value="Genomic_DNA"/>
</dbReference>
<keyword evidence="1" id="KW-0732">Signal</keyword>
<dbReference type="Pfam" id="PF14467">
    <property type="entry name" value="DUF4426"/>
    <property type="match status" value="1"/>
</dbReference>
<accession>A0A927C024</accession>
<dbReference type="InterPro" id="IPR025218">
    <property type="entry name" value="DUF4426"/>
</dbReference>
<evidence type="ECO:0000256" key="1">
    <source>
        <dbReference type="SAM" id="SignalP"/>
    </source>
</evidence>
<organism evidence="3 4">
    <name type="scientific">Spongiibacter pelagi</name>
    <dbReference type="NCBI Taxonomy" id="2760804"/>
    <lineage>
        <taxon>Bacteria</taxon>
        <taxon>Pseudomonadati</taxon>
        <taxon>Pseudomonadota</taxon>
        <taxon>Gammaproteobacteria</taxon>
        <taxon>Cellvibrionales</taxon>
        <taxon>Spongiibacteraceae</taxon>
        <taxon>Spongiibacter</taxon>
    </lineage>
</organism>
<dbReference type="RefSeq" id="WP_190761653.1">
    <property type="nucleotide sequence ID" value="NZ_JACXLD010000001.1"/>
</dbReference>
<feature type="chain" id="PRO_5037576375" evidence="1">
    <location>
        <begin position="25"/>
        <end position="162"/>
    </location>
</feature>
<keyword evidence="4" id="KW-1185">Reference proteome</keyword>
<sequence length="162" mass="18309">MPRRLIPFFLALSLLGGLSQSAFAQDIVQPQTSDGESSRQFGPDTIHYSVLNTRFLSAQVAQAYGITRGDNKFLLNIAVRHQGEASEHAIKAKISGTSSDLIYQTPLKFREVVEQDAIYYLAEFEVRSEERLSFRLQVQTATRPMPYDLQFNKMLYPAKDGM</sequence>
<gene>
    <name evidence="3" type="ORF">IB286_00155</name>
</gene>
<evidence type="ECO:0000313" key="3">
    <source>
        <dbReference type="EMBL" id="MBD2857397.1"/>
    </source>
</evidence>
<dbReference type="Proteomes" id="UP000610558">
    <property type="component" value="Unassembled WGS sequence"/>
</dbReference>
<feature type="domain" description="DUF4426" evidence="2">
    <location>
        <begin position="40"/>
        <end position="157"/>
    </location>
</feature>
<reference evidence="3" key="1">
    <citation type="submission" date="2020-09" db="EMBL/GenBank/DDBJ databases">
        <authorList>
            <person name="Yoon J.-W."/>
        </authorList>
    </citation>
    <scope>NUCLEOTIDE SEQUENCE</scope>
    <source>
        <strain evidence="3">KMU-158</strain>
    </source>
</reference>
<dbReference type="AlphaFoldDB" id="A0A927C024"/>
<proteinExistence type="predicted"/>
<feature type="signal peptide" evidence="1">
    <location>
        <begin position="1"/>
        <end position="24"/>
    </location>
</feature>
<evidence type="ECO:0000259" key="2">
    <source>
        <dbReference type="Pfam" id="PF14467"/>
    </source>
</evidence>
<name>A0A927C024_9GAMM</name>
<evidence type="ECO:0000313" key="4">
    <source>
        <dbReference type="Proteomes" id="UP000610558"/>
    </source>
</evidence>
<dbReference type="Gene3D" id="2.60.40.3340">
    <property type="entry name" value="Domain of unknown function DUF4426"/>
    <property type="match status" value="1"/>
</dbReference>